<name>A0AAN6LWP5_9PLEO</name>
<accession>A0AAN6LWP5</accession>
<feature type="compositionally biased region" description="Basic and acidic residues" evidence="1">
    <location>
        <begin position="66"/>
        <end position="77"/>
    </location>
</feature>
<dbReference type="Proteomes" id="UP001280581">
    <property type="component" value="Unassembled WGS sequence"/>
</dbReference>
<dbReference type="EMBL" id="WVTA01000007">
    <property type="protein sequence ID" value="KAK3208832.1"/>
    <property type="molecule type" value="Genomic_DNA"/>
</dbReference>
<feature type="compositionally biased region" description="Polar residues" evidence="1">
    <location>
        <begin position="25"/>
        <end position="36"/>
    </location>
</feature>
<feature type="compositionally biased region" description="Basic and acidic residues" evidence="1">
    <location>
        <begin position="209"/>
        <end position="218"/>
    </location>
</feature>
<reference evidence="2 3" key="1">
    <citation type="submission" date="2021-02" db="EMBL/GenBank/DDBJ databases">
        <title>Genome assembly of Pseudopithomyces chartarum.</title>
        <authorList>
            <person name="Jauregui R."/>
            <person name="Singh J."/>
            <person name="Voisey C."/>
        </authorList>
    </citation>
    <scope>NUCLEOTIDE SEQUENCE [LARGE SCALE GENOMIC DNA]</scope>
    <source>
        <strain evidence="2 3">AGR01</strain>
    </source>
</reference>
<feature type="compositionally biased region" description="Basic residues" evidence="1">
    <location>
        <begin position="151"/>
        <end position="164"/>
    </location>
</feature>
<gene>
    <name evidence="2" type="ORF">GRF29_77g2122656</name>
</gene>
<feature type="compositionally biased region" description="Basic and acidic residues" evidence="1">
    <location>
        <begin position="316"/>
        <end position="326"/>
    </location>
</feature>
<sequence length="507" mass="56037">MQKSNRPKVQEPPGSSPDPQPAPLSTESPEQRSSSLPHLVDLNHNRISIASHQHDKLYWNSTLEERGNEPVPEHDALGKVGENGRSYWVKRNSQDTPTAGDDGENRPPDEARPPAPQDSSTGDKSRSNLSPTSVYSDDDDGDTPARSRTPLWRKRPNFLSRKRGSSVSESVDLFVGQSERARNSYLGRGGGETVEPVPFRGRMSPSVRRGVEGVAREDPMREGVWREYRTVPSVAHEGGEEDVVGMGSGRDSLFMKWDPEAPRPSTEELENAYGRYPSRGVSLVHGEENEQLPKEPDNSEDHKLGERIGGDQFVTEESKSKGEGADYIHSPTPVKPINGKSPLPPINGVPIDISPDWPPTHALSTPPPNTRRNSSRTSFHPIFHISPTPSSITSTSTSHTHPFGLASLSEVEAYLQTLPRPTYLLKTLALYERTLATQSKSILHLHHQIDSLTQKTEYYEHTLLPQTLTHWTSANKENHAISTALRSAEEENAMLWGLADDEGEGGK</sequence>
<feature type="compositionally biased region" description="Basic and acidic residues" evidence="1">
    <location>
        <begin position="288"/>
        <end position="309"/>
    </location>
</feature>
<dbReference type="AlphaFoldDB" id="A0AAN6LWP5"/>
<keyword evidence="3" id="KW-1185">Reference proteome</keyword>
<feature type="region of interest" description="Disordered" evidence="1">
    <location>
        <begin position="288"/>
        <end position="338"/>
    </location>
</feature>
<organism evidence="2 3">
    <name type="scientific">Pseudopithomyces chartarum</name>
    <dbReference type="NCBI Taxonomy" id="1892770"/>
    <lineage>
        <taxon>Eukaryota</taxon>
        <taxon>Fungi</taxon>
        <taxon>Dikarya</taxon>
        <taxon>Ascomycota</taxon>
        <taxon>Pezizomycotina</taxon>
        <taxon>Dothideomycetes</taxon>
        <taxon>Pleosporomycetidae</taxon>
        <taxon>Pleosporales</taxon>
        <taxon>Massarineae</taxon>
        <taxon>Didymosphaeriaceae</taxon>
        <taxon>Pseudopithomyces</taxon>
    </lineage>
</organism>
<feature type="region of interest" description="Disordered" evidence="1">
    <location>
        <begin position="183"/>
        <end position="218"/>
    </location>
</feature>
<evidence type="ECO:0000313" key="3">
    <source>
        <dbReference type="Proteomes" id="UP001280581"/>
    </source>
</evidence>
<feature type="region of interest" description="Disordered" evidence="1">
    <location>
        <begin position="66"/>
        <end position="170"/>
    </location>
</feature>
<evidence type="ECO:0000256" key="1">
    <source>
        <dbReference type="SAM" id="MobiDB-lite"/>
    </source>
</evidence>
<evidence type="ECO:0000313" key="2">
    <source>
        <dbReference type="EMBL" id="KAK3208832.1"/>
    </source>
</evidence>
<comment type="caution">
    <text evidence="2">The sequence shown here is derived from an EMBL/GenBank/DDBJ whole genome shotgun (WGS) entry which is preliminary data.</text>
</comment>
<proteinExistence type="predicted"/>
<feature type="compositionally biased region" description="Basic and acidic residues" evidence="1">
    <location>
        <begin position="103"/>
        <end position="112"/>
    </location>
</feature>
<protein>
    <submittedName>
        <fullName evidence="2">Uncharacterized protein</fullName>
    </submittedName>
</protein>
<feature type="region of interest" description="Disordered" evidence="1">
    <location>
        <begin position="1"/>
        <end position="41"/>
    </location>
</feature>